<dbReference type="GeneID" id="92092617"/>
<evidence type="ECO:0000313" key="1">
    <source>
        <dbReference type="EMBL" id="KAK8061779.1"/>
    </source>
</evidence>
<reference evidence="1 2" key="1">
    <citation type="submission" date="2023-01" db="EMBL/GenBank/DDBJ databases">
        <title>Analysis of 21 Apiospora genomes using comparative genomics revels a genus with tremendous synthesis potential of carbohydrate active enzymes and secondary metabolites.</title>
        <authorList>
            <person name="Sorensen T."/>
        </authorList>
    </citation>
    <scope>NUCLEOTIDE SEQUENCE [LARGE SCALE GENOMIC DNA]</scope>
    <source>
        <strain evidence="1 2">CBS 135458</strain>
    </source>
</reference>
<accession>A0ABR1US75</accession>
<organism evidence="1 2">
    <name type="scientific">Apiospora phragmitis</name>
    <dbReference type="NCBI Taxonomy" id="2905665"/>
    <lineage>
        <taxon>Eukaryota</taxon>
        <taxon>Fungi</taxon>
        <taxon>Dikarya</taxon>
        <taxon>Ascomycota</taxon>
        <taxon>Pezizomycotina</taxon>
        <taxon>Sordariomycetes</taxon>
        <taxon>Xylariomycetidae</taxon>
        <taxon>Amphisphaeriales</taxon>
        <taxon>Apiosporaceae</taxon>
        <taxon>Apiospora</taxon>
    </lineage>
</organism>
<dbReference type="EMBL" id="JAQQWL010000008">
    <property type="protein sequence ID" value="KAK8061779.1"/>
    <property type="molecule type" value="Genomic_DNA"/>
</dbReference>
<evidence type="ECO:0000313" key="2">
    <source>
        <dbReference type="Proteomes" id="UP001480595"/>
    </source>
</evidence>
<keyword evidence="2" id="KW-1185">Reference proteome</keyword>
<sequence>MVDRRGNDANAGCTAVMSGDLKYKRMRLYQHLQLARPIMARILAESAFIYLKDEDKAAIREQVETCVRDDINMNLKTHESELQDVPNKVDDSIVDELFFKE</sequence>
<name>A0ABR1US75_9PEZI</name>
<proteinExistence type="predicted"/>
<dbReference type="RefSeq" id="XP_066715041.1">
    <property type="nucleotide sequence ID" value="XM_066859554.1"/>
</dbReference>
<gene>
    <name evidence="1" type="ORF">PG994_008145</name>
</gene>
<protein>
    <submittedName>
        <fullName evidence="1">Uncharacterized protein</fullName>
    </submittedName>
</protein>
<dbReference type="Proteomes" id="UP001480595">
    <property type="component" value="Unassembled WGS sequence"/>
</dbReference>
<comment type="caution">
    <text evidence="1">The sequence shown here is derived from an EMBL/GenBank/DDBJ whole genome shotgun (WGS) entry which is preliminary data.</text>
</comment>